<comment type="caution">
    <text evidence="1">The sequence shown here is derived from an EMBL/GenBank/DDBJ whole genome shotgun (WGS) entry which is preliminary data.</text>
</comment>
<gene>
    <name evidence="1" type="ORF">CMV_020878</name>
</gene>
<proteinExistence type="predicted"/>
<dbReference type="EMBL" id="JRKL02003971">
    <property type="protein sequence ID" value="KAF3953704.1"/>
    <property type="molecule type" value="Genomic_DNA"/>
</dbReference>
<evidence type="ECO:0000313" key="1">
    <source>
        <dbReference type="EMBL" id="KAF3953704.1"/>
    </source>
</evidence>
<protein>
    <submittedName>
        <fullName evidence="1">Uncharacterized protein</fullName>
    </submittedName>
</protein>
<feature type="non-terminal residue" evidence="1">
    <location>
        <position position="41"/>
    </location>
</feature>
<dbReference type="AlphaFoldDB" id="A0A8J4QVU0"/>
<evidence type="ECO:0000313" key="2">
    <source>
        <dbReference type="Proteomes" id="UP000737018"/>
    </source>
</evidence>
<dbReference type="Proteomes" id="UP000737018">
    <property type="component" value="Unassembled WGS sequence"/>
</dbReference>
<organism evidence="1 2">
    <name type="scientific">Castanea mollissima</name>
    <name type="common">Chinese chestnut</name>
    <dbReference type="NCBI Taxonomy" id="60419"/>
    <lineage>
        <taxon>Eukaryota</taxon>
        <taxon>Viridiplantae</taxon>
        <taxon>Streptophyta</taxon>
        <taxon>Embryophyta</taxon>
        <taxon>Tracheophyta</taxon>
        <taxon>Spermatophyta</taxon>
        <taxon>Magnoliopsida</taxon>
        <taxon>eudicotyledons</taxon>
        <taxon>Gunneridae</taxon>
        <taxon>Pentapetalae</taxon>
        <taxon>rosids</taxon>
        <taxon>fabids</taxon>
        <taxon>Fagales</taxon>
        <taxon>Fagaceae</taxon>
        <taxon>Castanea</taxon>
    </lineage>
</organism>
<keyword evidence="2" id="KW-1185">Reference proteome</keyword>
<reference evidence="1" key="1">
    <citation type="submission" date="2020-03" db="EMBL/GenBank/DDBJ databases">
        <title>Castanea mollissima Vanexum genome sequencing.</title>
        <authorList>
            <person name="Staton M."/>
        </authorList>
    </citation>
    <scope>NUCLEOTIDE SEQUENCE</scope>
    <source>
        <tissue evidence="1">Leaf</tissue>
    </source>
</reference>
<name>A0A8J4QVU0_9ROSI</name>
<accession>A0A8J4QVU0</accession>
<sequence>LHFALASFALSSDKTAAPHCRRRCHHPYRHGLENGDQEVRE</sequence>